<feature type="region of interest" description="Disordered" evidence="3">
    <location>
        <begin position="1"/>
        <end position="43"/>
    </location>
</feature>
<dbReference type="RefSeq" id="XP_005536627.1">
    <property type="nucleotide sequence ID" value="XM_005536570.1"/>
</dbReference>
<dbReference type="EMBL" id="AP006493">
    <property type="protein sequence ID" value="BAM80591.1"/>
    <property type="molecule type" value="Genomic_DNA"/>
</dbReference>
<evidence type="ECO:0000256" key="2">
    <source>
        <dbReference type="RuleBase" id="RU363120"/>
    </source>
</evidence>
<feature type="compositionally biased region" description="Basic and acidic residues" evidence="3">
    <location>
        <begin position="27"/>
        <end position="36"/>
    </location>
</feature>
<evidence type="ECO:0000313" key="4">
    <source>
        <dbReference type="EMBL" id="BAM80591.1"/>
    </source>
</evidence>
<feature type="compositionally biased region" description="Polar residues" evidence="3">
    <location>
        <begin position="13"/>
        <end position="26"/>
    </location>
</feature>
<evidence type="ECO:0008006" key="6">
    <source>
        <dbReference type="Google" id="ProtNLM"/>
    </source>
</evidence>
<feature type="compositionally biased region" description="Low complexity" evidence="3">
    <location>
        <begin position="161"/>
        <end position="173"/>
    </location>
</feature>
<keyword evidence="5" id="KW-1185">Reference proteome</keyword>
<evidence type="ECO:0000256" key="3">
    <source>
        <dbReference type="SAM" id="MobiDB-lite"/>
    </source>
</evidence>
<gene>
    <name evidence="4" type="ORF">CYME_CMK238C</name>
</gene>
<reference evidence="4 5" key="2">
    <citation type="journal article" date="2007" name="BMC Biol.">
        <title>A 100%-complete sequence reveals unusually simple genomic features in the hot-spring red alga Cyanidioschyzon merolae.</title>
        <authorList>
            <person name="Nozaki H."/>
            <person name="Takano H."/>
            <person name="Misumi O."/>
            <person name="Terasawa K."/>
            <person name="Matsuzaki M."/>
            <person name="Maruyama S."/>
            <person name="Nishida K."/>
            <person name="Yagisawa F."/>
            <person name="Yoshida Y."/>
            <person name="Fujiwara T."/>
            <person name="Takio S."/>
            <person name="Tamura K."/>
            <person name="Chung S.J."/>
            <person name="Nakamura S."/>
            <person name="Kuroiwa H."/>
            <person name="Tanaka K."/>
            <person name="Sato N."/>
            <person name="Kuroiwa T."/>
        </authorList>
    </citation>
    <scope>NUCLEOTIDE SEQUENCE [LARGE SCALE GENOMIC DNA]</scope>
    <source>
        <strain evidence="4 5">10D</strain>
    </source>
</reference>
<sequence>MNQGGALGGQAGVSRTNPPMNGATSDQSHRQEEKLLHKYGNLPNRRDILQRRLRANHLHERKFYDSADATLAKAGRESVDQVGEFHPYVPPGLTPLTRRGLNGTCSADQNSGGSSADEGSDSVHGRPRPDATASLAGTDEIGSNGDRTRLPSFGAEIQREGSMASSGSSIGSAAGFVPLRRSAEVQRSELPPVAEPDSVVLGFPERQNEESIGD</sequence>
<evidence type="ECO:0000256" key="1">
    <source>
        <dbReference type="ARBA" id="ARBA00010520"/>
    </source>
</evidence>
<feature type="region of interest" description="Disordered" evidence="3">
    <location>
        <begin position="82"/>
        <end position="173"/>
    </location>
</feature>
<dbReference type="InterPro" id="IPR006760">
    <property type="entry name" value="Endosulphine"/>
</dbReference>
<feature type="compositionally biased region" description="Gly residues" evidence="3">
    <location>
        <begin position="1"/>
        <end position="11"/>
    </location>
</feature>
<feature type="region of interest" description="Disordered" evidence="3">
    <location>
        <begin position="185"/>
        <end position="214"/>
    </location>
</feature>
<organism evidence="4 5">
    <name type="scientific">Cyanidioschyzon merolae (strain NIES-3377 / 10D)</name>
    <name type="common">Unicellular red alga</name>
    <dbReference type="NCBI Taxonomy" id="280699"/>
    <lineage>
        <taxon>Eukaryota</taxon>
        <taxon>Rhodophyta</taxon>
        <taxon>Bangiophyceae</taxon>
        <taxon>Cyanidiales</taxon>
        <taxon>Cyanidiaceae</taxon>
        <taxon>Cyanidioschyzon</taxon>
    </lineage>
</organism>
<protein>
    <recommendedName>
        <fullName evidence="6">mRNA stability protein</fullName>
    </recommendedName>
</protein>
<dbReference type="GeneID" id="16994305"/>
<reference evidence="4 5" key="1">
    <citation type="journal article" date="2004" name="Nature">
        <title>Genome sequence of the ultrasmall unicellular red alga Cyanidioschyzon merolae 10D.</title>
        <authorList>
            <person name="Matsuzaki M."/>
            <person name="Misumi O."/>
            <person name="Shin-i T."/>
            <person name="Maruyama S."/>
            <person name="Takahara M."/>
            <person name="Miyagishima S."/>
            <person name="Mori T."/>
            <person name="Nishida K."/>
            <person name="Yagisawa F."/>
            <person name="Nishida K."/>
            <person name="Yoshida Y."/>
            <person name="Nishimura Y."/>
            <person name="Nakao S."/>
            <person name="Kobayashi T."/>
            <person name="Momoyama Y."/>
            <person name="Higashiyama T."/>
            <person name="Minoda A."/>
            <person name="Sano M."/>
            <person name="Nomoto H."/>
            <person name="Oishi K."/>
            <person name="Hayashi H."/>
            <person name="Ohta F."/>
            <person name="Nishizaka S."/>
            <person name="Haga S."/>
            <person name="Miura S."/>
            <person name="Morishita T."/>
            <person name="Kabeya Y."/>
            <person name="Terasawa K."/>
            <person name="Suzuki Y."/>
            <person name="Ishii Y."/>
            <person name="Asakawa S."/>
            <person name="Takano H."/>
            <person name="Ohta N."/>
            <person name="Kuroiwa H."/>
            <person name="Tanaka K."/>
            <person name="Shimizu N."/>
            <person name="Sugano S."/>
            <person name="Sato N."/>
            <person name="Nozaki H."/>
            <person name="Ogasawara N."/>
            <person name="Kohara Y."/>
            <person name="Kuroiwa T."/>
        </authorList>
    </citation>
    <scope>NUCLEOTIDE SEQUENCE [LARGE SCALE GENOMIC DNA]</scope>
    <source>
        <strain evidence="4 5">10D</strain>
    </source>
</reference>
<dbReference type="Proteomes" id="UP000007014">
    <property type="component" value="Chromosome 11"/>
</dbReference>
<dbReference type="KEGG" id="cme:CYME_CMK238C"/>
<proteinExistence type="inferred from homology"/>
<comment type="similarity">
    <text evidence="1 2">Belongs to the endosulfine family.</text>
</comment>
<name>M1USD3_CYAM1</name>
<dbReference type="OrthoDB" id="5949865at2759"/>
<dbReference type="Gramene" id="CMK238CT">
    <property type="protein sequence ID" value="CMK238CT"/>
    <property type="gene ID" value="CMK238C"/>
</dbReference>
<dbReference type="Pfam" id="PF04667">
    <property type="entry name" value="Endosulfine"/>
    <property type="match status" value="1"/>
</dbReference>
<evidence type="ECO:0000313" key="5">
    <source>
        <dbReference type="Proteomes" id="UP000007014"/>
    </source>
</evidence>
<accession>M1USD3</accession>
<dbReference type="HOGENOM" id="CLU_1290609_0_0_1"/>
<dbReference type="AlphaFoldDB" id="M1USD3"/>